<sequence length="119" mass="13707">MYNLSYAETADEICTDDRLNEAEALNIVISKLMSAREHGVKSLEAVDALFYTRRLWAYFMENLADDENALPENTRAELISIGIWMLKEAERLRQEEIESFDDMIQINEIIRDSLTGKAS</sequence>
<organism evidence="1 2">
    <name type="scientific">Roseibium hamelinense</name>
    <dbReference type="NCBI Taxonomy" id="150831"/>
    <lineage>
        <taxon>Bacteria</taxon>
        <taxon>Pseudomonadati</taxon>
        <taxon>Pseudomonadota</taxon>
        <taxon>Alphaproteobacteria</taxon>
        <taxon>Hyphomicrobiales</taxon>
        <taxon>Stappiaceae</taxon>
        <taxon>Roseibium</taxon>
    </lineage>
</organism>
<evidence type="ECO:0000313" key="1">
    <source>
        <dbReference type="EMBL" id="TWI92905.1"/>
    </source>
</evidence>
<proteinExistence type="predicted"/>
<dbReference type="InterPro" id="IPR010845">
    <property type="entry name" value="FlaF"/>
</dbReference>
<reference evidence="1 2" key="1">
    <citation type="submission" date="2019-07" db="EMBL/GenBank/DDBJ databases">
        <title>Genomic Encyclopedia of Archaeal and Bacterial Type Strains, Phase II (KMG-II): from individual species to whole genera.</title>
        <authorList>
            <person name="Goeker M."/>
        </authorList>
    </citation>
    <scope>NUCLEOTIDE SEQUENCE [LARGE SCALE GENOMIC DNA]</scope>
    <source>
        <strain evidence="1 2">ATCC BAA-252</strain>
    </source>
</reference>
<gene>
    <name evidence="1" type="ORF">JM93_00457</name>
</gene>
<accession>A0A562TH24</accession>
<protein>
    <submittedName>
        <fullName evidence="1">Flagellar protein FlaF</fullName>
    </submittedName>
</protein>
<keyword evidence="2" id="KW-1185">Reference proteome</keyword>
<dbReference type="Proteomes" id="UP000320593">
    <property type="component" value="Unassembled WGS sequence"/>
</dbReference>
<dbReference type="AlphaFoldDB" id="A0A562TH24"/>
<dbReference type="OrthoDB" id="9808944at2"/>
<evidence type="ECO:0000313" key="2">
    <source>
        <dbReference type="Proteomes" id="UP000320593"/>
    </source>
</evidence>
<dbReference type="RefSeq" id="WP_145340429.1">
    <property type="nucleotide sequence ID" value="NZ_SMLY01000087.1"/>
</dbReference>
<name>A0A562TH24_9HYPH</name>
<keyword evidence="1" id="KW-0282">Flagellum</keyword>
<dbReference type="Pfam" id="PF07309">
    <property type="entry name" value="FlaF"/>
    <property type="match status" value="1"/>
</dbReference>
<keyword evidence="1" id="KW-0969">Cilium</keyword>
<dbReference type="NCBIfam" id="NF009434">
    <property type="entry name" value="PRK12793.1"/>
    <property type="match status" value="1"/>
</dbReference>
<comment type="caution">
    <text evidence="1">The sequence shown here is derived from an EMBL/GenBank/DDBJ whole genome shotgun (WGS) entry which is preliminary data.</text>
</comment>
<dbReference type="EMBL" id="VLLF01000001">
    <property type="protein sequence ID" value="TWI92905.1"/>
    <property type="molecule type" value="Genomic_DNA"/>
</dbReference>
<keyword evidence="1" id="KW-0966">Cell projection</keyword>
<dbReference type="GO" id="GO:0044781">
    <property type="term" value="P:bacterial-type flagellum organization"/>
    <property type="evidence" value="ECO:0007669"/>
    <property type="project" value="InterPro"/>
</dbReference>